<dbReference type="SUPFAM" id="SSF47616">
    <property type="entry name" value="GST C-terminal domain-like"/>
    <property type="match status" value="1"/>
</dbReference>
<dbReference type="Pfam" id="PF13417">
    <property type="entry name" value="GST_N_3"/>
    <property type="match status" value="1"/>
</dbReference>
<evidence type="ECO:0000256" key="2">
    <source>
        <dbReference type="ARBA" id="ARBA00007409"/>
    </source>
</evidence>
<keyword evidence="12" id="KW-0472">Membrane</keyword>
<evidence type="ECO:0000256" key="7">
    <source>
        <dbReference type="ARBA" id="ARBA00022585"/>
    </source>
</evidence>
<keyword evidence="10" id="KW-1133">Transmembrane helix</keyword>
<evidence type="ECO:0000256" key="5">
    <source>
        <dbReference type="ARBA" id="ARBA00022501"/>
    </source>
</evidence>
<feature type="domain" description="GST N-terminal" evidence="19">
    <location>
        <begin position="114"/>
        <end position="182"/>
    </location>
</feature>
<dbReference type="CDD" id="cd03040">
    <property type="entry name" value="GST_N_mPGES2"/>
    <property type="match status" value="1"/>
</dbReference>
<comment type="catalytic activity">
    <reaction evidence="15">
        <text>prostaglandin H2 = (12S)-hydroxy-(5Z,8E,10E)-heptadecatrienoate + malonaldehyde</text>
        <dbReference type="Rhea" id="RHEA:48644"/>
        <dbReference type="ChEBI" id="CHEBI:57405"/>
        <dbReference type="ChEBI" id="CHEBI:90694"/>
        <dbReference type="ChEBI" id="CHEBI:566274"/>
    </reaction>
    <physiologicalReaction direction="left-to-right" evidence="15">
        <dbReference type="Rhea" id="RHEA:48645"/>
    </physiologicalReaction>
</comment>
<dbReference type="Gene3D" id="1.20.1050.10">
    <property type="match status" value="1"/>
</dbReference>
<evidence type="ECO:0000256" key="3">
    <source>
        <dbReference type="ARBA" id="ARBA00012203"/>
    </source>
</evidence>
<evidence type="ECO:0000256" key="14">
    <source>
        <dbReference type="ARBA" id="ARBA00023235"/>
    </source>
</evidence>
<evidence type="ECO:0000256" key="11">
    <source>
        <dbReference type="ARBA" id="ARBA00023098"/>
    </source>
</evidence>
<gene>
    <name evidence="20" type="ORF">NTJ_12821</name>
</gene>
<evidence type="ECO:0000256" key="10">
    <source>
        <dbReference type="ARBA" id="ARBA00022989"/>
    </source>
</evidence>
<evidence type="ECO:0000256" key="4">
    <source>
        <dbReference type="ARBA" id="ARBA00019474"/>
    </source>
</evidence>
<reference evidence="20 21" key="1">
    <citation type="submission" date="2023-09" db="EMBL/GenBank/DDBJ databases">
        <title>Nesidiocoris tenuis whole genome shotgun sequence.</title>
        <authorList>
            <person name="Shibata T."/>
            <person name="Shimoda M."/>
            <person name="Kobayashi T."/>
            <person name="Uehara T."/>
        </authorList>
    </citation>
    <scope>NUCLEOTIDE SEQUENCE [LARGE SCALE GENOMIC DNA]</scope>
    <source>
        <strain evidence="20 21">Japan</strain>
    </source>
</reference>
<dbReference type="SFLD" id="SFLDG01182">
    <property type="entry name" value="Prostaglandin_E_synthase_like"/>
    <property type="match status" value="1"/>
</dbReference>
<evidence type="ECO:0000256" key="6">
    <source>
        <dbReference type="ARBA" id="ARBA00022516"/>
    </source>
</evidence>
<dbReference type="InterPro" id="IPR036249">
    <property type="entry name" value="Thioredoxin-like_sf"/>
</dbReference>
<dbReference type="InterPro" id="IPR036282">
    <property type="entry name" value="Glutathione-S-Trfase_C_sf"/>
</dbReference>
<dbReference type="InterPro" id="IPR040079">
    <property type="entry name" value="Glutathione_S-Trfase"/>
</dbReference>
<dbReference type="Gene3D" id="6.20.200.30">
    <property type="match status" value="1"/>
</dbReference>
<dbReference type="SUPFAM" id="SSF52833">
    <property type="entry name" value="Thioredoxin-like"/>
    <property type="match status" value="1"/>
</dbReference>
<dbReference type="EC" id="5.3.99.3" evidence="3"/>
<proteinExistence type="inferred from homology"/>
<dbReference type="InterPro" id="IPR034335">
    <property type="entry name" value="PGES2_C"/>
</dbReference>
<dbReference type="PROSITE" id="PS51354">
    <property type="entry name" value="GLUTAREDOXIN_2"/>
    <property type="match status" value="1"/>
</dbReference>
<comment type="similarity">
    <text evidence="2">Belongs to the GST superfamily.</text>
</comment>
<keyword evidence="14" id="KW-0413">Isomerase</keyword>
<sequence length="392" mass="44426">MMSCRLNILRLASASRSVNLLDSSKNRILNSHGLRRLQSSNSGSAKGGGLRTVLVATAVGGTIGASYSYYKSQNLKKAILNSEEDGLPVIWKELPHHRISREVVNSDKSLEIYLFQYPTCPFCCKVRAFLDYNGLSYNVIEVNPIRKTELKWSDYRKVPILLVKVDEGYLQLNDSSVIVSVLSTYLNDTSTKLTDVVKFYPNIAFMDDDGTIKKEVLNRYHVMYHGQQSESASKRIVDERNSRKWADNVLVHMLSPNVYRTREEAIESFEWFSKVGEWDKNFSSWEVTSIVYLGSTVMYWLGKRLKKKYNLKSDVRESLYDSCNQWLKLLNAKGTTFHGGSRPDLADLAVFGVLSSIEGCSAFGDLRKKTKLSGWYDAMKSSVALHDGQLAR</sequence>
<keyword evidence="6" id="KW-0444">Lipid biosynthesis</keyword>
<evidence type="ECO:0000256" key="8">
    <source>
        <dbReference type="ARBA" id="ARBA00022692"/>
    </source>
</evidence>
<evidence type="ECO:0000256" key="18">
    <source>
        <dbReference type="ARBA" id="ARBA00037847"/>
    </source>
</evidence>
<evidence type="ECO:0000313" key="20">
    <source>
        <dbReference type="EMBL" id="BET00005.1"/>
    </source>
</evidence>
<evidence type="ECO:0000256" key="13">
    <source>
        <dbReference type="ARBA" id="ARBA00023160"/>
    </source>
</evidence>
<accession>A0ABN7B8N7</accession>
<keyword evidence="11" id="KW-0443">Lipid metabolism</keyword>
<keyword evidence="7" id="KW-0643">Prostaglandin biosynthesis</keyword>
<comment type="subcellular location">
    <subcellularLocation>
        <location evidence="18">Endomembrane system</location>
        <topology evidence="18">Single-pass membrane protein</topology>
    </subcellularLocation>
</comment>
<keyword evidence="21" id="KW-1185">Reference proteome</keyword>
<dbReference type="EMBL" id="AP028919">
    <property type="protein sequence ID" value="BET00005.1"/>
    <property type="molecule type" value="Genomic_DNA"/>
</dbReference>
<evidence type="ECO:0000259" key="19">
    <source>
        <dbReference type="Pfam" id="PF13417"/>
    </source>
</evidence>
<evidence type="ECO:0000256" key="12">
    <source>
        <dbReference type="ARBA" id="ARBA00023136"/>
    </source>
</evidence>
<dbReference type="Gene3D" id="3.40.30.10">
    <property type="entry name" value="Glutaredoxin"/>
    <property type="match status" value="1"/>
</dbReference>
<dbReference type="InterPro" id="IPR034334">
    <property type="entry name" value="PGES2"/>
</dbReference>
<dbReference type="InterPro" id="IPR011767">
    <property type="entry name" value="GLR_AS"/>
</dbReference>
<dbReference type="SFLD" id="SFLDG01203">
    <property type="entry name" value="Prostaglandin_E_synthase_like1"/>
    <property type="match status" value="1"/>
</dbReference>
<evidence type="ECO:0000256" key="9">
    <source>
        <dbReference type="ARBA" id="ARBA00022832"/>
    </source>
</evidence>
<evidence type="ECO:0000313" key="21">
    <source>
        <dbReference type="Proteomes" id="UP001307889"/>
    </source>
</evidence>
<keyword evidence="5" id="KW-0644">Prostaglandin metabolism</keyword>
<comment type="catalytic activity">
    <reaction evidence="16">
        <text>prostaglandin H2 = prostaglandin E2</text>
        <dbReference type="Rhea" id="RHEA:12893"/>
        <dbReference type="ChEBI" id="CHEBI:57405"/>
        <dbReference type="ChEBI" id="CHEBI:606564"/>
        <dbReference type="EC" id="5.3.99.3"/>
    </reaction>
    <physiologicalReaction direction="left-to-right" evidence="16">
        <dbReference type="Rhea" id="RHEA:12894"/>
    </physiologicalReaction>
</comment>
<name>A0ABN7B8N7_9HEMI</name>
<evidence type="ECO:0000256" key="15">
    <source>
        <dbReference type="ARBA" id="ARBA00023930"/>
    </source>
</evidence>
<keyword evidence="9" id="KW-0276">Fatty acid metabolism</keyword>
<dbReference type="Proteomes" id="UP001307889">
    <property type="component" value="Chromosome 11"/>
</dbReference>
<evidence type="ECO:0000256" key="1">
    <source>
        <dbReference type="ARBA" id="ARBA00004702"/>
    </source>
</evidence>
<keyword evidence="8" id="KW-0812">Transmembrane</keyword>
<evidence type="ECO:0000256" key="16">
    <source>
        <dbReference type="ARBA" id="ARBA00023931"/>
    </source>
</evidence>
<dbReference type="PANTHER" id="PTHR12782">
    <property type="entry name" value="MICROSOMAL PROSTAGLANDIN E SYNTHASE-2"/>
    <property type="match status" value="1"/>
</dbReference>
<evidence type="ECO:0000256" key="17">
    <source>
        <dbReference type="ARBA" id="ARBA00031041"/>
    </source>
</evidence>
<dbReference type="PROSITE" id="PS00195">
    <property type="entry name" value="GLUTAREDOXIN_1"/>
    <property type="match status" value="1"/>
</dbReference>
<dbReference type="InterPro" id="IPR004045">
    <property type="entry name" value="Glutathione_S-Trfase_N"/>
</dbReference>
<protein>
    <recommendedName>
        <fullName evidence="4">Prostaglandin E synthase 2</fullName>
        <ecNumber evidence="3">5.3.99.3</ecNumber>
    </recommendedName>
    <alternativeName>
        <fullName evidence="17">Microsomal prostaglandin E synthase 2</fullName>
    </alternativeName>
</protein>
<dbReference type="PANTHER" id="PTHR12782:SF5">
    <property type="entry name" value="PROSTAGLANDIN E SYNTHASE 2"/>
    <property type="match status" value="1"/>
</dbReference>
<keyword evidence="13" id="KW-0275">Fatty acid biosynthesis</keyword>
<comment type="pathway">
    <text evidence="1">Lipid metabolism; prostaglandin biosynthesis.</text>
</comment>
<organism evidence="20 21">
    <name type="scientific">Nesidiocoris tenuis</name>
    <dbReference type="NCBI Taxonomy" id="355587"/>
    <lineage>
        <taxon>Eukaryota</taxon>
        <taxon>Metazoa</taxon>
        <taxon>Ecdysozoa</taxon>
        <taxon>Arthropoda</taxon>
        <taxon>Hexapoda</taxon>
        <taxon>Insecta</taxon>
        <taxon>Pterygota</taxon>
        <taxon>Neoptera</taxon>
        <taxon>Paraneoptera</taxon>
        <taxon>Hemiptera</taxon>
        <taxon>Heteroptera</taxon>
        <taxon>Panheteroptera</taxon>
        <taxon>Cimicomorpha</taxon>
        <taxon>Miridae</taxon>
        <taxon>Dicyphina</taxon>
        <taxon>Nesidiocoris</taxon>
    </lineage>
</organism>
<dbReference type="CDD" id="cd03197">
    <property type="entry name" value="GST_C_mPGES2"/>
    <property type="match status" value="1"/>
</dbReference>
<dbReference type="SFLD" id="SFLDS00019">
    <property type="entry name" value="Glutathione_Transferase_(cytos"/>
    <property type="match status" value="1"/>
</dbReference>